<evidence type="ECO:0000313" key="2">
    <source>
        <dbReference type="EMBL" id="TNV75809.1"/>
    </source>
</evidence>
<sequence length="90" mass="10168">MRHLPDLRVGHRSVDPSTRSLPAGLQEKLRQGASCLRLLDTKQRLRAPTQPMICWRYKAFGPCYETVAAWTGGWTAQGGMENSEEQEEPL</sequence>
<feature type="compositionally biased region" description="Basic and acidic residues" evidence="1">
    <location>
        <begin position="1"/>
        <end position="14"/>
    </location>
</feature>
<evidence type="ECO:0000313" key="3">
    <source>
        <dbReference type="Proteomes" id="UP000785679"/>
    </source>
</evidence>
<dbReference type="Proteomes" id="UP000785679">
    <property type="component" value="Unassembled WGS sequence"/>
</dbReference>
<proteinExistence type="predicted"/>
<evidence type="ECO:0000256" key="1">
    <source>
        <dbReference type="SAM" id="MobiDB-lite"/>
    </source>
</evidence>
<gene>
    <name evidence="2" type="ORF">FGO68_gene17098</name>
</gene>
<name>A0A8J8NJE8_HALGN</name>
<protein>
    <submittedName>
        <fullName evidence="2">Uncharacterized protein</fullName>
    </submittedName>
</protein>
<dbReference type="EMBL" id="RRYP01014777">
    <property type="protein sequence ID" value="TNV75809.1"/>
    <property type="molecule type" value="Genomic_DNA"/>
</dbReference>
<accession>A0A8J8NJE8</accession>
<dbReference type="AlphaFoldDB" id="A0A8J8NJE8"/>
<comment type="caution">
    <text evidence="2">The sequence shown here is derived from an EMBL/GenBank/DDBJ whole genome shotgun (WGS) entry which is preliminary data.</text>
</comment>
<reference evidence="2" key="1">
    <citation type="submission" date="2019-06" db="EMBL/GenBank/DDBJ databases">
        <authorList>
            <person name="Zheng W."/>
        </authorList>
    </citation>
    <scope>NUCLEOTIDE SEQUENCE</scope>
    <source>
        <strain evidence="2">QDHG01</strain>
    </source>
</reference>
<organism evidence="2 3">
    <name type="scientific">Halteria grandinella</name>
    <dbReference type="NCBI Taxonomy" id="5974"/>
    <lineage>
        <taxon>Eukaryota</taxon>
        <taxon>Sar</taxon>
        <taxon>Alveolata</taxon>
        <taxon>Ciliophora</taxon>
        <taxon>Intramacronucleata</taxon>
        <taxon>Spirotrichea</taxon>
        <taxon>Stichotrichia</taxon>
        <taxon>Sporadotrichida</taxon>
        <taxon>Halteriidae</taxon>
        <taxon>Halteria</taxon>
    </lineage>
</organism>
<feature type="region of interest" description="Disordered" evidence="1">
    <location>
        <begin position="1"/>
        <end position="21"/>
    </location>
</feature>
<keyword evidence="3" id="KW-1185">Reference proteome</keyword>